<evidence type="ECO:0000256" key="3">
    <source>
        <dbReference type="ARBA" id="ARBA00004630"/>
    </source>
</evidence>
<accession>A0A922LSU9</accession>
<comment type="similarity">
    <text evidence="4">Belongs to the CDIP1/LITAF family.</text>
</comment>
<dbReference type="GO" id="GO:0008270">
    <property type="term" value="F:zinc ion binding"/>
    <property type="evidence" value="ECO:0007669"/>
    <property type="project" value="TreeGrafter"/>
</dbReference>
<reference evidence="11" key="4">
    <citation type="journal article" date="2022" name="PLoS Pathog.">
        <title>Chromosome-level genome of Schistosoma haematobium underpins genome-wide explorations of molecular variation.</title>
        <authorList>
            <person name="Stroehlein A.J."/>
            <person name="Korhonen P.K."/>
            <person name="Lee V.V."/>
            <person name="Ralph S.A."/>
            <person name="Mentink-Kane M."/>
            <person name="You H."/>
            <person name="McManus D.P."/>
            <person name="Tchuente L.T."/>
            <person name="Stothard J.R."/>
            <person name="Kaur P."/>
            <person name="Dudchenko O."/>
            <person name="Aiden E.L."/>
            <person name="Yang B."/>
            <person name="Yang H."/>
            <person name="Emery A.M."/>
            <person name="Webster B.L."/>
            <person name="Brindley P.J."/>
            <person name="Rollinson D."/>
            <person name="Chang B.C.H."/>
            <person name="Gasser R.B."/>
            <person name="Young N.D."/>
        </authorList>
    </citation>
    <scope>NUCLEOTIDE SEQUENCE</scope>
</reference>
<reference evidence="11" key="1">
    <citation type="journal article" date="2012" name="Nat. Genet.">
        <title>Whole-genome sequence of Schistosoma haematobium.</title>
        <authorList>
            <person name="Young N.D."/>
            <person name="Jex A.R."/>
            <person name="Li B."/>
            <person name="Liu S."/>
            <person name="Yang L."/>
            <person name="Xiong Z."/>
            <person name="Li Y."/>
            <person name="Cantacessi C."/>
            <person name="Hall R.S."/>
            <person name="Xu X."/>
            <person name="Chen F."/>
            <person name="Wu X."/>
            <person name="Zerlotini A."/>
            <person name="Oliveira G."/>
            <person name="Hofmann A."/>
            <person name="Zhang G."/>
            <person name="Fang X."/>
            <person name="Kang Y."/>
            <person name="Campbell B.E."/>
            <person name="Loukas A."/>
            <person name="Ranganathan S."/>
            <person name="Rollinson D."/>
            <person name="Rinaldi G."/>
            <person name="Brindley P.J."/>
            <person name="Yang H."/>
            <person name="Wang J."/>
            <person name="Wang J."/>
            <person name="Gasser R.B."/>
        </authorList>
    </citation>
    <scope>NUCLEOTIDE SEQUENCE</scope>
</reference>
<evidence type="ECO:0000256" key="6">
    <source>
        <dbReference type="ARBA" id="ARBA00022833"/>
    </source>
</evidence>
<keyword evidence="6" id="KW-0862">Zinc</keyword>
<evidence type="ECO:0000256" key="4">
    <source>
        <dbReference type="ARBA" id="ARBA00005975"/>
    </source>
</evidence>
<dbReference type="PROSITE" id="PS51837">
    <property type="entry name" value="LITAF"/>
    <property type="match status" value="1"/>
</dbReference>
<name>A0A922LSU9_SCHHA</name>
<evidence type="ECO:0000313" key="11">
    <source>
        <dbReference type="EMBL" id="KAH9592526.1"/>
    </source>
</evidence>
<organism evidence="11 12">
    <name type="scientific">Schistosoma haematobium</name>
    <name type="common">Blood fluke</name>
    <dbReference type="NCBI Taxonomy" id="6185"/>
    <lineage>
        <taxon>Eukaryota</taxon>
        <taxon>Metazoa</taxon>
        <taxon>Spiralia</taxon>
        <taxon>Lophotrochozoa</taxon>
        <taxon>Platyhelminthes</taxon>
        <taxon>Trematoda</taxon>
        <taxon>Digenea</taxon>
        <taxon>Strigeidida</taxon>
        <taxon>Schistosomatoidea</taxon>
        <taxon>Schistosomatidae</taxon>
        <taxon>Schistosoma</taxon>
    </lineage>
</organism>
<dbReference type="GO" id="GO:0098560">
    <property type="term" value="C:cytoplasmic side of late endosome membrane"/>
    <property type="evidence" value="ECO:0007669"/>
    <property type="project" value="TreeGrafter"/>
</dbReference>
<dbReference type="GeneID" id="24594872"/>
<keyword evidence="7 9" id="KW-0472">Membrane</keyword>
<dbReference type="GO" id="GO:0098574">
    <property type="term" value="C:cytoplasmic side of lysosomal membrane"/>
    <property type="evidence" value="ECO:0007669"/>
    <property type="project" value="TreeGrafter"/>
</dbReference>
<dbReference type="EMBL" id="AMPZ03000002">
    <property type="protein sequence ID" value="KAH9592526.1"/>
    <property type="molecule type" value="Genomic_DNA"/>
</dbReference>
<protein>
    <recommendedName>
        <fullName evidence="10">LITAF domain-containing protein</fullName>
    </recommendedName>
</protein>
<proteinExistence type="inferred from homology"/>
<comment type="caution">
    <text evidence="11">The sequence shown here is derived from an EMBL/GenBank/DDBJ whole genome shotgun (WGS) entry which is preliminary data.</text>
</comment>
<evidence type="ECO:0000256" key="1">
    <source>
        <dbReference type="ARBA" id="ARBA00004414"/>
    </source>
</evidence>
<evidence type="ECO:0000256" key="7">
    <source>
        <dbReference type="ARBA" id="ARBA00023136"/>
    </source>
</evidence>
<evidence type="ECO:0000313" key="12">
    <source>
        <dbReference type="Proteomes" id="UP000471633"/>
    </source>
</evidence>
<dbReference type="GO" id="GO:0005634">
    <property type="term" value="C:nucleus"/>
    <property type="evidence" value="ECO:0007669"/>
    <property type="project" value="TreeGrafter"/>
</dbReference>
<sequence length="234" mass="25414">MMDRKSSVNPLAQSRKPSEISSTEELSQGQKPLPKVIGRLSVFKDTALSSEKRRYSVQNASGSGALPPRNSPRATPYLNTPVTSAGPIPVSSTIPRASIACIPLSVQAQIQQNQAIKSEQPSIAKPTPSPLTKTFVTPQVTPRASISKVSESDIEHTKKLNRLPKSFQCDCCQHVTVSRITYHVGVLTWLMAVLIFLCGGVLGCFLIPFFTNCCKDVKHECPFCGTEIGMVKCI</sequence>
<feature type="region of interest" description="Disordered" evidence="8">
    <location>
        <begin position="52"/>
        <end position="78"/>
    </location>
</feature>
<dbReference type="KEGG" id="shx:MS3_00004422"/>
<evidence type="ECO:0000256" key="5">
    <source>
        <dbReference type="ARBA" id="ARBA00022723"/>
    </source>
</evidence>
<evidence type="ECO:0000259" key="10">
    <source>
        <dbReference type="PROSITE" id="PS51837"/>
    </source>
</evidence>
<evidence type="ECO:0000256" key="8">
    <source>
        <dbReference type="SAM" id="MobiDB-lite"/>
    </source>
</evidence>
<reference evidence="11" key="3">
    <citation type="submission" date="2021-06" db="EMBL/GenBank/DDBJ databases">
        <title>Chromosome-level genome assembly for S. haematobium.</title>
        <authorList>
            <person name="Stroehlein A.J."/>
        </authorList>
    </citation>
    <scope>NUCLEOTIDE SEQUENCE</scope>
</reference>
<dbReference type="AlphaFoldDB" id="A0A922LSU9"/>
<reference evidence="11" key="2">
    <citation type="journal article" date="2019" name="Gigascience">
        <title>High-quality Schistosoma haematobium genome achieved by single-molecule and long-range sequencing.</title>
        <authorList>
            <person name="Stroehlein A.J."/>
            <person name="Korhonen P.K."/>
            <person name="Chong T.M."/>
            <person name="Lim Y.L."/>
            <person name="Chan K.G."/>
            <person name="Webster B."/>
            <person name="Rollinson D."/>
            <person name="Brindley P.J."/>
            <person name="Gasser R.B."/>
            <person name="Young N.D."/>
        </authorList>
    </citation>
    <scope>NUCLEOTIDE SEQUENCE</scope>
</reference>
<evidence type="ECO:0000256" key="2">
    <source>
        <dbReference type="ARBA" id="ARBA00004481"/>
    </source>
</evidence>
<keyword evidence="12" id="KW-1185">Reference proteome</keyword>
<dbReference type="PANTHER" id="PTHR23292:SF6">
    <property type="entry name" value="FI16602P1-RELATED"/>
    <property type="match status" value="1"/>
</dbReference>
<keyword evidence="9" id="KW-1133">Transmembrane helix</keyword>
<feature type="transmembrane region" description="Helical" evidence="9">
    <location>
        <begin position="186"/>
        <end position="210"/>
    </location>
</feature>
<gene>
    <name evidence="11" type="ORF">MS3_00004422</name>
</gene>
<comment type="subcellular location">
    <subcellularLocation>
        <location evidence="2">Endosome membrane</location>
        <topology evidence="2">Peripheral membrane protein</topology>
    </subcellularLocation>
    <subcellularLocation>
        <location evidence="1">Late endosome membrane</location>
    </subcellularLocation>
    <subcellularLocation>
        <location evidence="3">Lysosome membrane</location>
        <topology evidence="3">Peripheral membrane protein</topology>
        <orientation evidence="3">Cytoplasmic side</orientation>
    </subcellularLocation>
</comment>
<feature type="compositionally biased region" description="Polar residues" evidence="8">
    <location>
        <begin position="19"/>
        <end position="30"/>
    </location>
</feature>
<dbReference type="CTD" id="24594872"/>
<dbReference type="InterPro" id="IPR006629">
    <property type="entry name" value="LITAF"/>
</dbReference>
<dbReference type="RefSeq" id="XP_051072508.1">
    <property type="nucleotide sequence ID" value="XM_051212335.1"/>
</dbReference>
<keyword evidence="9" id="KW-0812">Transmembrane</keyword>
<feature type="region of interest" description="Disordered" evidence="8">
    <location>
        <begin position="1"/>
        <end position="35"/>
    </location>
</feature>
<dbReference type="Pfam" id="PF10601">
    <property type="entry name" value="zf-LITAF-like"/>
    <property type="match status" value="1"/>
</dbReference>
<dbReference type="InterPro" id="IPR037519">
    <property type="entry name" value="LITAF_fam"/>
</dbReference>
<dbReference type="SMART" id="SM00714">
    <property type="entry name" value="LITAF"/>
    <property type="match status" value="1"/>
</dbReference>
<evidence type="ECO:0000256" key="9">
    <source>
        <dbReference type="SAM" id="Phobius"/>
    </source>
</evidence>
<dbReference type="PANTHER" id="PTHR23292">
    <property type="entry name" value="LIPOPOLYSACCHARIDE-INDUCED TUMOR NECROSIS FACTOR-ALPHA FACTOR"/>
    <property type="match status" value="1"/>
</dbReference>
<dbReference type="Proteomes" id="UP000471633">
    <property type="component" value="Unassembled WGS sequence"/>
</dbReference>
<keyword evidence="5" id="KW-0479">Metal-binding</keyword>
<feature type="domain" description="LITAF" evidence="10">
    <location>
        <begin position="149"/>
        <end position="233"/>
    </location>
</feature>